<dbReference type="Proteomes" id="UP000036938">
    <property type="component" value="Unassembled WGS sequence"/>
</dbReference>
<dbReference type="STRING" id="1317121.ATO11_10355"/>
<gene>
    <name evidence="2" type="ORF">ATO11_10355</name>
</gene>
<dbReference type="EMBL" id="AQQZ01000004">
    <property type="protein sequence ID" value="KNG93892.1"/>
    <property type="molecule type" value="Genomic_DNA"/>
</dbReference>
<dbReference type="AlphaFoldDB" id="A0A0L1JQ90"/>
<proteinExistence type="predicted"/>
<comment type="caution">
    <text evidence="2">The sequence shown here is derived from an EMBL/GenBank/DDBJ whole genome shotgun (WGS) entry which is preliminary data.</text>
</comment>
<reference evidence="2 3" key="1">
    <citation type="journal article" date="2015" name="Int. J. Syst. Evol. Microbiol.">
        <title>Aestuariivita atlantica sp. nov., isolated from deep sea sediment of the Atlantic Ocean.</title>
        <authorList>
            <person name="Li G."/>
            <person name="Lai Q."/>
            <person name="Du Y."/>
            <person name="Liu X."/>
            <person name="Sun F."/>
            <person name="Shao Z."/>
        </authorList>
    </citation>
    <scope>NUCLEOTIDE SEQUENCE [LARGE SCALE GENOMIC DNA]</scope>
    <source>
        <strain evidence="2 3">22II-S11-z3</strain>
    </source>
</reference>
<evidence type="ECO:0000256" key="1">
    <source>
        <dbReference type="SAM" id="SignalP"/>
    </source>
</evidence>
<dbReference type="PATRIC" id="fig|1317121.7.peg.2749"/>
<evidence type="ECO:0000313" key="3">
    <source>
        <dbReference type="Proteomes" id="UP000036938"/>
    </source>
</evidence>
<evidence type="ECO:0000313" key="2">
    <source>
        <dbReference type="EMBL" id="KNG93892.1"/>
    </source>
</evidence>
<feature type="chain" id="PRO_5005554168" description="Lipoprotein" evidence="1">
    <location>
        <begin position="21"/>
        <end position="242"/>
    </location>
</feature>
<organism evidence="2 3">
    <name type="scientific">Pseudaestuariivita atlantica</name>
    <dbReference type="NCBI Taxonomy" id="1317121"/>
    <lineage>
        <taxon>Bacteria</taxon>
        <taxon>Pseudomonadati</taxon>
        <taxon>Pseudomonadota</taxon>
        <taxon>Alphaproteobacteria</taxon>
        <taxon>Rhodobacterales</taxon>
        <taxon>Paracoccaceae</taxon>
        <taxon>Pseudaestuariivita</taxon>
    </lineage>
</organism>
<feature type="signal peptide" evidence="1">
    <location>
        <begin position="1"/>
        <end position="20"/>
    </location>
</feature>
<sequence length="242" mass="26061">MAVGLAGVVVAALGALPAAAQGFQPPDGCTGFLTVQSRTCQVANYWTCEGDLPGDTWRVTIGPNGPTFVSRVNNEAEWVESFTLFPVRRNTLMSSADPMSMSELLGTGVDTYDFLIRRGDVTEHVTGFDRVVGGPVTIDGEELLPTAYAAKAVGTDGEVIWEREGNEFISNRHRVFFSGSGTTTRNGETVPYDFRPVEFIYPGEPGFFPNRPKYDCDSLSAGLDAPGILPAAFAPVPEVRDE</sequence>
<evidence type="ECO:0008006" key="4">
    <source>
        <dbReference type="Google" id="ProtNLM"/>
    </source>
</evidence>
<keyword evidence="1" id="KW-0732">Signal</keyword>
<protein>
    <recommendedName>
        <fullName evidence="4">Lipoprotein</fullName>
    </recommendedName>
</protein>
<accession>A0A0L1JQ90</accession>
<name>A0A0L1JQ90_9RHOB</name>
<keyword evidence="3" id="KW-1185">Reference proteome</keyword>